<evidence type="ECO:0000313" key="3">
    <source>
        <dbReference type="Proteomes" id="UP000177395"/>
    </source>
</evidence>
<organism evidence="2 3">
    <name type="scientific">Candidatus Kaiserbacteria bacterium RIFOXYB1_FULL_46_14</name>
    <dbReference type="NCBI Taxonomy" id="1798531"/>
    <lineage>
        <taxon>Bacteria</taxon>
        <taxon>Candidatus Kaiseribacteriota</taxon>
    </lineage>
</organism>
<keyword evidence="1" id="KW-0472">Membrane</keyword>
<accession>A0A1F6FJ61</accession>
<dbReference type="PANTHER" id="PTHR34387:SF2">
    <property type="entry name" value="SLR1258 PROTEIN"/>
    <property type="match status" value="1"/>
</dbReference>
<dbReference type="GO" id="GO:0006974">
    <property type="term" value="P:DNA damage response"/>
    <property type="evidence" value="ECO:0007669"/>
    <property type="project" value="TreeGrafter"/>
</dbReference>
<keyword evidence="1" id="KW-1133">Transmembrane helix</keyword>
<evidence type="ECO:0000313" key="2">
    <source>
        <dbReference type="EMBL" id="OGG85898.1"/>
    </source>
</evidence>
<proteinExistence type="predicted"/>
<gene>
    <name evidence="2" type="ORF">A2392_00615</name>
</gene>
<dbReference type="Gene3D" id="3.30.110.170">
    <property type="entry name" value="Protein of unknown function (DUF541), domain 1"/>
    <property type="match status" value="1"/>
</dbReference>
<dbReference type="InterPro" id="IPR007497">
    <property type="entry name" value="SIMPL/DUF541"/>
</dbReference>
<dbReference type="PANTHER" id="PTHR34387">
    <property type="entry name" value="SLR1258 PROTEIN"/>
    <property type="match status" value="1"/>
</dbReference>
<dbReference type="EMBL" id="MFMS01000004">
    <property type="protein sequence ID" value="OGG85898.1"/>
    <property type="molecule type" value="Genomic_DNA"/>
</dbReference>
<keyword evidence="1" id="KW-0812">Transmembrane</keyword>
<dbReference type="AlphaFoldDB" id="A0A1F6FJ61"/>
<dbReference type="InterPro" id="IPR052022">
    <property type="entry name" value="26kDa_periplasmic_antigen"/>
</dbReference>
<feature type="transmembrane region" description="Helical" evidence="1">
    <location>
        <begin position="12"/>
        <end position="31"/>
    </location>
</feature>
<evidence type="ECO:0008006" key="4">
    <source>
        <dbReference type="Google" id="ProtNLM"/>
    </source>
</evidence>
<comment type="caution">
    <text evidence="2">The sequence shown here is derived from an EMBL/GenBank/DDBJ whole genome shotgun (WGS) entry which is preliminary data.</text>
</comment>
<dbReference type="Pfam" id="PF04402">
    <property type="entry name" value="SIMPL"/>
    <property type="match status" value="1"/>
</dbReference>
<protein>
    <recommendedName>
        <fullName evidence="4">SIMPL domain-containing protein</fullName>
    </recommendedName>
</protein>
<dbReference type="Proteomes" id="UP000177395">
    <property type="component" value="Unassembled WGS sequence"/>
</dbReference>
<sequence>MDTNQPFLSLWYVRVLLIIAMIGVVMSLSAYTKLTLREAKYGQYGMTSINVRGEGEVNAKPDIGSFSFSVTAEGADAATAQKDSAEKINSILTFLKESGVEEKDIKNRDYFLNPKYRYEAVDCAMGMYCPPGNQVIDGYEVTQTVEVKVRDLDKAGDLITGAGERGATNLSQLQFTIDDESNLKAEAREAAIADAKEKANKLADSLGVKIVRMMGYYEEENNSSPYYGMGGDAMMSSEVKAVSPELPTGENTIKTIVNITYEIQ</sequence>
<dbReference type="STRING" id="1798531.A2392_00615"/>
<reference evidence="2 3" key="1">
    <citation type="journal article" date="2016" name="Nat. Commun.">
        <title>Thousands of microbial genomes shed light on interconnected biogeochemical processes in an aquifer system.</title>
        <authorList>
            <person name="Anantharaman K."/>
            <person name="Brown C.T."/>
            <person name="Hug L.A."/>
            <person name="Sharon I."/>
            <person name="Castelle C.J."/>
            <person name="Probst A.J."/>
            <person name="Thomas B.C."/>
            <person name="Singh A."/>
            <person name="Wilkins M.J."/>
            <person name="Karaoz U."/>
            <person name="Brodie E.L."/>
            <person name="Williams K.H."/>
            <person name="Hubbard S.S."/>
            <person name="Banfield J.F."/>
        </authorList>
    </citation>
    <scope>NUCLEOTIDE SEQUENCE [LARGE SCALE GENOMIC DNA]</scope>
</reference>
<dbReference type="Gene3D" id="3.30.70.2970">
    <property type="entry name" value="Protein of unknown function (DUF541), domain 2"/>
    <property type="match status" value="1"/>
</dbReference>
<evidence type="ECO:0000256" key="1">
    <source>
        <dbReference type="SAM" id="Phobius"/>
    </source>
</evidence>
<name>A0A1F6FJ61_9BACT</name>